<dbReference type="EMBL" id="JGVR01000023">
    <property type="protein sequence ID" value="KEZ17337.1"/>
    <property type="molecule type" value="Genomic_DNA"/>
</dbReference>
<comment type="caution">
    <text evidence="1">The sequence shown here is derived from an EMBL/GenBank/DDBJ whole genome shotgun (WGS) entry which is preliminary data.</text>
</comment>
<evidence type="ECO:0000313" key="1">
    <source>
        <dbReference type="EMBL" id="KEZ17337.1"/>
    </source>
</evidence>
<evidence type="ECO:0000313" key="2">
    <source>
        <dbReference type="Proteomes" id="UP000028534"/>
    </source>
</evidence>
<proteinExistence type="predicted"/>
<dbReference type="PATRIC" id="fig|13690.10.peg.3628"/>
<dbReference type="AlphaFoldDB" id="A0A084EH95"/>
<name>A0A084EH95_SPHYA</name>
<sequence length="160" mass="18295">MSTLNYTQYGLAPLFDIGLEDGVVPLRFNVILEAQNGWISLRYEQPGVTNHDYIAINKNSIVEINLIGDQLFFSKNYDAITTEEPLSSFYGGLIYDDYRVDQDRYKTVRFQARYNQGGKYGTRHGFNINIDLLQNPSATEPKWIPLSIDPDIKNPPPKDD</sequence>
<accession>A0A084EH95</accession>
<protein>
    <submittedName>
        <fullName evidence="1">Uncharacterized protein</fullName>
    </submittedName>
</protein>
<organism evidence="1 2">
    <name type="scientific">Sphingobium yanoikuyae</name>
    <name type="common">Sphingomonas yanoikuyae</name>
    <dbReference type="NCBI Taxonomy" id="13690"/>
    <lineage>
        <taxon>Bacteria</taxon>
        <taxon>Pseudomonadati</taxon>
        <taxon>Pseudomonadota</taxon>
        <taxon>Alphaproteobacteria</taxon>
        <taxon>Sphingomonadales</taxon>
        <taxon>Sphingomonadaceae</taxon>
        <taxon>Sphingobium</taxon>
    </lineage>
</organism>
<dbReference type="STRING" id="13690.AX777_18800"/>
<dbReference type="InterPro" id="IPR046875">
    <property type="entry name" value="Pred_NTSase1"/>
</dbReference>
<dbReference type="Proteomes" id="UP000028534">
    <property type="component" value="Unassembled WGS sequence"/>
</dbReference>
<reference evidence="1 2" key="1">
    <citation type="submission" date="2014-03" db="EMBL/GenBank/DDBJ databases">
        <title>Genome sequence of Sphingobium yanoikuyae B1.</title>
        <authorList>
            <person name="Gan H.M."/>
            <person name="Gan H.Y."/>
            <person name="Savka M.A."/>
        </authorList>
    </citation>
    <scope>NUCLEOTIDE SEQUENCE [LARGE SCALE GENOMIC DNA]</scope>
    <source>
        <strain evidence="1 2">B1</strain>
    </source>
</reference>
<dbReference type="Pfam" id="PF20301">
    <property type="entry name" value="pNTSase1"/>
    <property type="match status" value="1"/>
</dbReference>
<gene>
    <name evidence="1" type="ORF">CP98_03542</name>
</gene>